<feature type="transmembrane region" description="Helical" evidence="1">
    <location>
        <begin position="110"/>
        <end position="134"/>
    </location>
</feature>
<keyword evidence="1" id="KW-0472">Membrane</keyword>
<gene>
    <name evidence="2" type="ORF">L3X38_013155</name>
</gene>
<comment type="caution">
    <text evidence="2">The sequence shown here is derived from an EMBL/GenBank/DDBJ whole genome shotgun (WGS) entry which is preliminary data.</text>
</comment>
<protein>
    <submittedName>
        <fullName evidence="2">Uncharacterized protein</fullName>
    </submittedName>
</protein>
<accession>A0AAD4ZHA7</accession>
<evidence type="ECO:0000256" key="1">
    <source>
        <dbReference type="SAM" id="Phobius"/>
    </source>
</evidence>
<dbReference type="EMBL" id="JAJFAZ020000002">
    <property type="protein sequence ID" value="KAI5345278.1"/>
    <property type="molecule type" value="Genomic_DNA"/>
</dbReference>
<evidence type="ECO:0000313" key="3">
    <source>
        <dbReference type="Proteomes" id="UP001054821"/>
    </source>
</evidence>
<keyword evidence="1" id="KW-1133">Transmembrane helix</keyword>
<keyword evidence="1" id="KW-0812">Transmembrane</keyword>
<keyword evidence="3" id="KW-1185">Reference proteome</keyword>
<name>A0AAD4ZHA7_PRUDU</name>
<reference evidence="2 3" key="1">
    <citation type="journal article" date="2022" name="G3 (Bethesda)">
        <title>Whole-genome sequence and methylome profiling of the almond [Prunus dulcis (Mill.) D.A. Webb] cultivar 'Nonpareil'.</title>
        <authorList>
            <person name="D'Amico-Willman K.M."/>
            <person name="Ouma W.Z."/>
            <person name="Meulia T."/>
            <person name="Sideli G.M."/>
            <person name="Gradziel T.M."/>
            <person name="Fresnedo-Ramirez J."/>
        </authorList>
    </citation>
    <scope>NUCLEOTIDE SEQUENCE [LARGE SCALE GENOMIC DNA]</scope>
    <source>
        <strain evidence="2">Clone GOH B32 T37-40</strain>
    </source>
</reference>
<feature type="transmembrane region" description="Helical" evidence="1">
    <location>
        <begin position="51"/>
        <end position="73"/>
    </location>
</feature>
<dbReference type="Proteomes" id="UP001054821">
    <property type="component" value="Chromosome 2"/>
</dbReference>
<proteinExistence type="predicted"/>
<evidence type="ECO:0000313" key="2">
    <source>
        <dbReference type="EMBL" id="KAI5345278.1"/>
    </source>
</evidence>
<sequence length="146" mass="15938">MAMPNPLDDVGLNNFRSSNIVVINNNYNHHQLHIHFPAQETRPAAAASSTFMIRHGIFAFTIPTAMSLVQIRYPNQNLFSLELLFRTVNGAPHDDERPRNWSLASGPVSLALLFGASVFSTLLLGLALSAFVFFAGHAAGFCPETG</sequence>
<organism evidence="2 3">
    <name type="scientific">Prunus dulcis</name>
    <name type="common">Almond</name>
    <name type="synonym">Amygdalus dulcis</name>
    <dbReference type="NCBI Taxonomy" id="3755"/>
    <lineage>
        <taxon>Eukaryota</taxon>
        <taxon>Viridiplantae</taxon>
        <taxon>Streptophyta</taxon>
        <taxon>Embryophyta</taxon>
        <taxon>Tracheophyta</taxon>
        <taxon>Spermatophyta</taxon>
        <taxon>Magnoliopsida</taxon>
        <taxon>eudicotyledons</taxon>
        <taxon>Gunneridae</taxon>
        <taxon>Pentapetalae</taxon>
        <taxon>rosids</taxon>
        <taxon>fabids</taxon>
        <taxon>Rosales</taxon>
        <taxon>Rosaceae</taxon>
        <taxon>Amygdaloideae</taxon>
        <taxon>Amygdaleae</taxon>
        <taxon>Prunus</taxon>
    </lineage>
</organism>
<dbReference type="AlphaFoldDB" id="A0AAD4ZHA7"/>